<evidence type="ECO:0000313" key="1">
    <source>
        <dbReference type="EMBL" id="AJO22155.1"/>
    </source>
</evidence>
<keyword evidence="2" id="KW-1185">Reference proteome</keyword>
<proteinExistence type="predicted"/>
<name>A0AAN0WAV2_HEYCO</name>
<dbReference type="AlphaFoldDB" id="A0AAN0WAV2"/>
<sequence length="45" mass="5110">MGVSSRQLDLESEPPLHPHPFMVKCKRSALHKDGFLPFWGASLYV</sequence>
<reference evidence="2" key="1">
    <citation type="submission" date="2015-01" db="EMBL/GenBank/DDBJ databases">
        <title>Comparative genome analysis of Bacillus coagulans HM-08, Clostridium butyricum HM-68, Bacillus subtilis HM-66 and Bacillus paralicheniformis BL-09.</title>
        <authorList>
            <person name="Zhang H."/>
        </authorList>
    </citation>
    <scope>NUCLEOTIDE SEQUENCE [LARGE SCALE GENOMIC DNA]</scope>
    <source>
        <strain evidence="2">HM-08</strain>
    </source>
</reference>
<gene>
    <name evidence="1" type="ORF">SB48_HM08orf02140</name>
</gene>
<protein>
    <submittedName>
        <fullName evidence="1">Uncharacterized protein</fullName>
    </submittedName>
</protein>
<organism evidence="1 2">
    <name type="scientific">Heyndrickxia coagulans</name>
    <name type="common">Weizmannia coagulans</name>
    <dbReference type="NCBI Taxonomy" id="1398"/>
    <lineage>
        <taxon>Bacteria</taxon>
        <taxon>Bacillati</taxon>
        <taxon>Bacillota</taxon>
        <taxon>Bacilli</taxon>
        <taxon>Bacillales</taxon>
        <taxon>Bacillaceae</taxon>
        <taxon>Heyndrickxia</taxon>
    </lineage>
</organism>
<accession>A0AAN0WAV2</accession>
<dbReference type="Proteomes" id="UP000032024">
    <property type="component" value="Chromosome"/>
</dbReference>
<evidence type="ECO:0000313" key="2">
    <source>
        <dbReference type="Proteomes" id="UP000032024"/>
    </source>
</evidence>
<dbReference type="EMBL" id="CP010525">
    <property type="protein sequence ID" value="AJO22155.1"/>
    <property type="molecule type" value="Genomic_DNA"/>
</dbReference>